<reference evidence="2" key="1">
    <citation type="submission" date="2023-10" db="EMBL/GenBank/DDBJ databases">
        <authorList>
            <person name="Chen Y."/>
            <person name="Shah S."/>
            <person name="Dougan E. K."/>
            <person name="Thang M."/>
            <person name="Chan C."/>
        </authorList>
    </citation>
    <scope>NUCLEOTIDE SEQUENCE [LARGE SCALE GENOMIC DNA]</scope>
</reference>
<proteinExistence type="predicted"/>
<evidence type="ECO:0000256" key="1">
    <source>
        <dbReference type="SAM" id="MobiDB-lite"/>
    </source>
</evidence>
<gene>
    <name evidence="2" type="ORF">PCOR1329_LOCUS55879</name>
</gene>
<evidence type="ECO:0000313" key="3">
    <source>
        <dbReference type="Proteomes" id="UP001189429"/>
    </source>
</evidence>
<evidence type="ECO:0000313" key="2">
    <source>
        <dbReference type="EMBL" id="CAK0869558.1"/>
    </source>
</evidence>
<keyword evidence="3" id="KW-1185">Reference proteome</keyword>
<accession>A0ABN9VA79</accession>
<dbReference type="Proteomes" id="UP001189429">
    <property type="component" value="Unassembled WGS sequence"/>
</dbReference>
<name>A0ABN9VA79_9DINO</name>
<feature type="non-terminal residue" evidence="2">
    <location>
        <position position="1"/>
    </location>
</feature>
<feature type="region of interest" description="Disordered" evidence="1">
    <location>
        <begin position="27"/>
        <end position="50"/>
    </location>
</feature>
<sequence>CPGRLHFDQPGRALRADHARHRVRHHLHDAPGAPRRGLAPVQEGPHARAV</sequence>
<protein>
    <submittedName>
        <fullName evidence="2">Uncharacterized protein</fullName>
    </submittedName>
</protein>
<organism evidence="2 3">
    <name type="scientific">Prorocentrum cordatum</name>
    <dbReference type="NCBI Taxonomy" id="2364126"/>
    <lineage>
        <taxon>Eukaryota</taxon>
        <taxon>Sar</taxon>
        <taxon>Alveolata</taxon>
        <taxon>Dinophyceae</taxon>
        <taxon>Prorocentrales</taxon>
        <taxon>Prorocentraceae</taxon>
        <taxon>Prorocentrum</taxon>
    </lineage>
</organism>
<feature type="non-terminal residue" evidence="2">
    <location>
        <position position="50"/>
    </location>
</feature>
<comment type="caution">
    <text evidence="2">The sequence shown here is derived from an EMBL/GenBank/DDBJ whole genome shotgun (WGS) entry which is preliminary data.</text>
</comment>
<dbReference type="EMBL" id="CAUYUJ010016860">
    <property type="protein sequence ID" value="CAK0869558.1"/>
    <property type="molecule type" value="Genomic_DNA"/>
</dbReference>